<evidence type="ECO:0000313" key="6">
    <source>
        <dbReference type="EMBL" id="SEN04829.1"/>
    </source>
</evidence>
<dbReference type="OrthoDB" id="3261089at2"/>
<evidence type="ECO:0000256" key="3">
    <source>
        <dbReference type="SAM" id="MobiDB-lite"/>
    </source>
</evidence>
<dbReference type="RefSeq" id="WP_089966702.1">
    <property type="nucleotide sequence ID" value="NZ_FOCQ01000005.1"/>
</dbReference>
<feature type="compositionally biased region" description="Polar residues" evidence="3">
    <location>
        <begin position="65"/>
        <end position="77"/>
    </location>
</feature>
<proteinExistence type="predicted"/>
<keyword evidence="2" id="KW-0964">Secreted</keyword>
<organism evidence="6 7">
    <name type="scientific">Lihuaxuella thermophila</name>
    <dbReference type="NCBI Taxonomy" id="1173111"/>
    <lineage>
        <taxon>Bacteria</taxon>
        <taxon>Bacillati</taxon>
        <taxon>Bacillota</taxon>
        <taxon>Bacilli</taxon>
        <taxon>Bacillales</taxon>
        <taxon>Thermoactinomycetaceae</taxon>
        <taxon>Lihuaxuella</taxon>
    </lineage>
</organism>
<keyword evidence="4" id="KW-1133">Transmembrane helix</keyword>
<sequence>MWHPFKDFLVSKRGSSTLEYVLIIGAGVLLAIILILAINSDEIKTSLETSVRNAIEGKVPEGGHSPQTGDVPENNSPGFHPNGSAKRNVNTSHNVNSGHSVPVNDQKDNRNLWEKGLDYVFGGWNGPGKAWDRVVDDWNKMWDNPGEYWSEVFGWEDIKNTWNQLTSEPVQYLKDTWDRTWNEIKGVWNDPLGTGQQLLEDVIGINDAKAFWNGVDPESGEELSILERVIRGVEAVPIPHTKAVKLVDKGLEIGKKLFIKPACGKKKGNDSCPVGKHEDGNGLLSSDGKFKDPTLESYYQKYLERKAKEGKTPRDRLEWKEARDYWLKDSPMARGNRFNKKAEIEGWYPYNEVHLSNGKRLDSYDPIKGEIVSRKATDLDMIDMATFEAYLKELKNKYKPGTKIRSNKYRRIDGQELKGKQILEIPASNRNFSEIQDYIDLAKNKYGIEIRFREE</sequence>
<accession>A0A1H8DC56</accession>
<feature type="region of interest" description="Disordered" evidence="3">
    <location>
        <begin position="57"/>
        <end position="107"/>
    </location>
</feature>
<evidence type="ECO:0000256" key="2">
    <source>
        <dbReference type="ARBA" id="ARBA00022525"/>
    </source>
</evidence>
<feature type="transmembrane region" description="Helical" evidence="4">
    <location>
        <begin position="20"/>
        <end position="38"/>
    </location>
</feature>
<evidence type="ECO:0000259" key="5">
    <source>
        <dbReference type="Pfam" id="PF14449"/>
    </source>
</evidence>
<keyword evidence="4" id="KW-0472">Membrane</keyword>
<dbReference type="STRING" id="1173111.SAMN05444955_105106"/>
<evidence type="ECO:0000256" key="1">
    <source>
        <dbReference type="ARBA" id="ARBA00004613"/>
    </source>
</evidence>
<protein>
    <submittedName>
        <fullName evidence="6">Pre-toxin TG</fullName>
    </submittedName>
</protein>
<feature type="domain" description="Pre-toxin TG" evidence="5">
    <location>
        <begin position="198"/>
        <end position="251"/>
    </location>
</feature>
<evidence type="ECO:0000313" key="7">
    <source>
        <dbReference type="Proteomes" id="UP000199695"/>
    </source>
</evidence>
<keyword evidence="7" id="KW-1185">Reference proteome</keyword>
<feature type="compositionally biased region" description="Polar residues" evidence="3">
    <location>
        <begin position="85"/>
        <end position="99"/>
    </location>
</feature>
<keyword evidence="4" id="KW-0812">Transmembrane</keyword>
<dbReference type="Pfam" id="PF14449">
    <property type="entry name" value="PT-TG"/>
    <property type="match status" value="1"/>
</dbReference>
<reference evidence="6 7" key="1">
    <citation type="submission" date="2016-10" db="EMBL/GenBank/DDBJ databases">
        <authorList>
            <person name="de Groot N.N."/>
        </authorList>
    </citation>
    <scope>NUCLEOTIDE SEQUENCE [LARGE SCALE GENOMIC DNA]</scope>
    <source>
        <strain evidence="6 7">DSM 46701</strain>
    </source>
</reference>
<comment type="subcellular location">
    <subcellularLocation>
        <location evidence="1">Secreted</location>
    </subcellularLocation>
</comment>
<dbReference type="EMBL" id="FOCQ01000005">
    <property type="protein sequence ID" value="SEN04829.1"/>
    <property type="molecule type" value="Genomic_DNA"/>
</dbReference>
<name>A0A1H8DC56_9BACL</name>
<dbReference type="InterPro" id="IPR027797">
    <property type="entry name" value="PT-TG_dom"/>
</dbReference>
<evidence type="ECO:0000256" key="4">
    <source>
        <dbReference type="SAM" id="Phobius"/>
    </source>
</evidence>
<dbReference type="GO" id="GO:0005576">
    <property type="term" value="C:extracellular region"/>
    <property type="evidence" value="ECO:0007669"/>
    <property type="project" value="UniProtKB-SubCell"/>
</dbReference>
<gene>
    <name evidence="6" type="ORF">SAMN05444955_105106</name>
</gene>
<dbReference type="AlphaFoldDB" id="A0A1H8DC56"/>
<dbReference type="Proteomes" id="UP000199695">
    <property type="component" value="Unassembled WGS sequence"/>
</dbReference>